<dbReference type="Proteomes" id="UP000051612">
    <property type="component" value="Unassembled WGS sequence"/>
</dbReference>
<evidence type="ECO:0000313" key="1">
    <source>
        <dbReference type="EMBL" id="KRM71046.1"/>
    </source>
</evidence>
<accession>A0A0R2B4Z2</accession>
<evidence type="ECO:0000313" key="2">
    <source>
        <dbReference type="Proteomes" id="UP000051612"/>
    </source>
</evidence>
<dbReference type="EMBL" id="AYYN01000167">
    <property type="protein sequence ID" value="KRM71046.1"/>
    <property type="molecule type" value="Genomic_DNA"/>
</dbReference>
<name>A0A0R2B4Z2_9LACO</name>
<reference evidence="1 2" key="1">
    <citation type="journal article" date="2015" name="Genome Announc.">
        <title>Expanding the biotechnology potential of lactobacilli through comparative genomics of 213 strains and associated genera.</title>
        <authorList>
            <person name="Sun Z."/>
            <person name="Harris H.M."/>
            <person name="McCann A."/>
            <person name="Guo C."/>
            <person name="Argimon S."/>
            <person name="Zhang W."/>
            <person name="Yang X."/>
            <person name="Jeffery I.B."/>
            <person name="Cooney J.C."/>
            <person name="Kagawa T.F."/>
            <person name="Liu W."/>
            <person name="Song Y."/>
            <person name="Salvetti E."/>
            <person name="Wrobel A."/>
            <person name="Rasinkangas P."/>
            <person name="Parkhill J."/>
            <person name="Rea M.C."/>
            <person name="O'Sullivan O."/>
            <person name="Ritari J."/>
            <person name="Douillard F.P."/>
            <person name="Paul Ross R."/>
            <person name="Yang R."/>
            <person name="Briner A.E."/>
            <person name="Felis G.E."/>
            <person name="de Vos W.M."/>
            <person name="Barrangou R."/>
            <person name="Klaenhammer T.R."/>
            <person name="Caufield P.W."/>
            <person name="Cui Y."/>
            <person name="Zhang H."/>
            <person name="O'Toole P.W."/>
        </authorList>
    </citation>
    <scope>NUCLEOTIDE SEQUENCE [LARGE SCALE GENOMIC DNA]</scope>
    <source>
        <strain evidence="1 2">DSM 20452</strain>
    </source>
</reference>
<organism evidence="1 2">
    <name type="scientific">Ligilactobacillus murinus DSM 20452 = NBRC 14221</name>
    <dbReference type="NCBI Taxonomy" id="1423772"/>
    <lineage>
        <taxon>Bacteria</taxon>
        <taxon>Bacillati</taxon>
        <taxon>Bacillota</taxon>
        <taxon>Bacilli</taxon>
        <taxon>Lactobacillales</taxon>
        <taxon>Lactobacillaceae</taxon>
        <taxon>Ligilactobacillus</taxon>
    </lineage>
</organism>
<sequence>MKGVNFMSENIFFNPGDSIASDFDFENAYVAAQIYHHKAAKPVLIAQEKDGKPYFIFDEAAAIAEEHAKAKAFSVVKRLK</sequence>
<gene>
    <name evidence="1" type="ORF">FC48_GL001513</name>
</gene>
<dbReference type="AlphaFoldDB" id="A0A0R2B4Z2"/>
<proteinExistence type="predicted"/>
<comment type="caution">
    <text evidence="1">The sequence shown here is derived from an EMBL/GenBank/DDBJ whole genome shotgun (WGS) entry which is preliminary data.</text>
</comment>
<dbReference type="PATRIC" id="fig|1423772.3.peg.1614"/>
<protein>
    <submittedName>
        <fullName evidence="1">Uncharacterized protein</fullName>
    </submittedName>
</protein>